<dbReference type="GO" id="GO:0008657">
    <property type="term" value="F:DNA topoisomerase type II (double strand cut, ATP-hydrolyzing) inhibitor activity"/>
    <property type="evidence" value="ECO:0007669"/>
    <property type="project" value="InterPro"/>
</dbReference>
<evidence type="ECO:0000256" key="1">
    <source>
        <dbReference type="ARBA" id="ARBA00005230"/>
    </source>
</evidence>
<evidence type="ECO:0000256" key="6">
    <source>
        <dbReference type="ARBA" id="ARBA00029628"/>
    </source>
</evidence>
<dbReference type="EMBL" id="CABVLI010000044">
    <property type="protein sequence ID" value="VVT27202.1"/>
    <property type="molecule type" value="Genomic_DNA"/>
</dbReference>
<dbReference type="GO" id="GO:0006276">
    <property type="term" value="P:plasmid maintenance"/>
    <property type="evidence" value="ECO:0007669"/>
    <property type="project" value="InterPro"/>
</dbReference>
<reference evidence="8 9" key="1">
    <citation type="submission" date="2019-09" db="EMBL/GenBank/DDBJ databases">
        <authorList>
            <person name="Dittami M. S."/>
        </authorList>
    </citation>
    <scope>NUCLEOTIDE SEQUENCE [LARGE SCALE GENOMIC DNA]</scope>
    <source>
        <strain evidence="8">SPHINGO391</strain>
    </source>
</reference>
<keyword evidence="4" id="KW-0805">Transcription regulation</keyword>
<evidence type="ECO:0000256" key="4">
    <source>
        <dbReference type="ARBA" id="ARBA00023015"/>
    </source>
</evidence>
<accession>A0A5E8A709</accession>
<name>A0A5E8A709_9SPHN</name>
<dbReference type="Gene3D" id="2.30.30.110">
    <property type="match status" value="1"/>
</dbReference>
<keyword evidence="5" id="KW-0804">Transcription</keyword>
<dbReference type="InterPro" id="IPR002712">
    <property type="entry name" value="CcdB"/>
</dbReference>
<evidence type="ECO:0000256" key="2">
    <source>
        <dbReference type="ARBA" id="ARBA00015075"/>
    </source>
</evidence>
<evidence type="ECO:0000256" key="5">
    <source>
        <dbReference type="ARBA" id="ARBA00023163"/>
    </source>
</evidence>
<dbReference type="Proteomes" id="UP000326857">
    <property type="component" value="Unassembled WGS sequence"/>
</dbReference>
<evidence type="ECO:0000256" key="3">
    <source>
        <dbReference type="ARBA" id="ARBA00022491"/>
    </source>
</evidence>
<protein>
    <recommendedName>
        <fullName evidence="2">Toxin CcdB</fullName>
    </recommendedName>
    <alternativeName>
        <fullName evidence="7">Cytotoxic protein CcdB</fullName>
    </alternativeName>
    <alternativeName>
        <fullName evidence="6">Protein LetD</fullName>
    </alternativeName>
</protein>
<sequence length="98" mass="10847">MARFDVYPAPDGSYWLDCQSDLLADLNSRFIVPLRLHADVPGGDRRLNPVFAIHGTDYVMQTHLAAAISVKLLAKPTTSLVEHEYRIGSAIDMLTGSY</sequence>
<dbReference type="RefSeq" id="WP_151991758.1">
    <property type="nucleotide sequence ID" value="NZ_LR701528.1"/>
</dbReference>
<dbReference type="InterPro" id="IPR011067">
    <property type="entry name" value="Plasmid_toxin/cell-grow_inhib"/>
</dbReference>
<dbReference type="AlphaFoldDB" id="A0A5E8A709"/>
<dbReference type="Pfam" id="PF01845">
    <property type="entry name" value="CcdB"/>
    <property type="match status" value="1"/>
</dbReference>
<evidence type="ECO:0000256" key="7">
    <source>
        <dbReference type="ARBA" id="ARBA00033135"/>
    </source>
</evidence>
<gene>
    <name evidence="8" type="ORF">SPHINGO391_490285</name>
</gene>
<dbReference type="SUPFAM" id="SSF50118">
    <property type="entry name" value="Cell growth inhibitor/plasmid maintenance toxic component"/>
    <property type="match status" value="1"/>
</dbReference>
<evidence type="ECO:0000313" key="8">
    <source>
        <dbReference type="EMBL" id="VVT27202.1"/>
    </source>
</evidence>
<evidence type="ECO:0000313" key="9">
    <source>
        <dbReference type="Proteomes" id="UP000326857"/>
    </source>
</evidence>
<keyword evidence="3" id="KW-0678">Repressor</keyword>
<organism evidence="8 9">
    <name type="scientific">Sphingomonas aurantiaca</name>
    <dbReference type="NCBI Taxonomy" id="185949"/>
    <lineage>
        <taxon>Bacteria</taxon>
        <taxon>Pseudomonadati</taxon>
        <taxon>Pseudomonadota</taxon>
        <taxon>Alphaproteobacteria</taxon>
        <taxon>Sphingomonadales</taxon>
        <taxon>Sphingomonadaceae</taxon>
        <taxon>Sphingomonas</taxon>
    </lineage>
</organism>
<comment type="similarity">
    <text evidence="1">Belongs to the CcdB toxin family.</text>
</comment>
<proteinExistence type="inferred from homology"/>